<reference evidence="5" key="1">
    <citation type="submission" date="2025-08" db="UniProtKB">
        <authorList>
            <consortium name="RefSeq"/>
        </authorList>
    </citation>
    <scope>IDENTIFICATION</scope>
</reference>
<keyword evidence="4" id="KW-1185">Reference proteome</keyword>
<dbReference type="GO" id="GO:0003729">
    <property type="term" value="F:mRNA binding"/>
    <property type="evidence" value="ECO:0007669"/>
    <property type="project" value="UniProtKB-ARBA"/>
</dbReference>
<dbReference type="Proteomes" id="UP000504607">
    <property type="component" value="Unplaced"/>
</dbReference>
<dbReference type="InParanoid" id="A0A6I9SGU3"/>
<dbReference type="RefSeq" id="XP_010942641.2">
    <property type="nucleotide sequence ID" value="XM_010944339.2"/>
</dbReference>
<evidence type="ECO:0000256" key="1">
    <source>
        <dbReference type="ARBA" id="ARBA00007626"/>
    </source>
</evidence>
<gene>
    <name evidence="5" type="primary">LOC105060569</name>
</gene>
<organism evidence="4 5">
    <name type="scientific">Elaeis guineensis var. tenera</name>
    <name type="common">Oil palm</name>
    <dbReference type="NCBI Taxonomy" id="51953"/>
    <lineage>
        <taxon>Eukaryota</taxon>
        <taxon>Viridiplantae</taxon>
        <taxon>Streptophyta</taxon>
        <taxon>Embryophyta</taxon>
        <taxon>Tracheophyta</taxon>
        <taxon>Spermatophyta</taxon>
        <taxon>Magnoliopsida</taxon>
        <taxon>Liliopsida</taxon>
        <taxon>Arecaceae</taxon>
        <taxon>Arecoideae</taxon>
        <taxon>Cocoseae</taxon>
        <taxon>Elaeidinae</taxon>
        <taxon>Elaeis</taxon>
    </lineage>
</organism>
<protein>
    <submittedName>
        <fullName evidence="5">Pentatricopeptide repeat-containing protein At5g27460</fullName>
    </submittedName>
</protein>
<dbReference type="AlphaFoldDB" id="A0A6I9SGU3"/>
<keyword evidence="2" id="KW-0677">Repeat</keyword>
<evidence type="ECO:0000256" key="3">
    <source>
        <dbReference type="PROSITE-ProRule" id="PRU00708"/>
    </source>
</evidence>
<dbReference type="OrthoDB" id="1146105at2759"/>
<dbReference type="Pfam" id="PF01535">
    <property type="entry name" value="PPR"/>
    <property type="match status" value="2"/>
</dbReference>
<dbReference type="PROSITE" id="PS51375">
    <property type="entry name" value="PPR"/>
    <property type="match status" value="1"/>
</dbReference>
<dbReference type="FunCoup" id="A0A6I9SGU3">
    <property type="interactions" value="479"/>
</dbReference>
<dbReference type="GO" id="GO:0005739">
    <property type="term" value="C:mitochondrion"/>
    <property type="evidence" value="ECO:0007669"/>
    <property type="project" value="TreeGrafter"/>
</dbReference>
<name>A0A6I9SGU3_ELAGV</name>
<dbReference type="KEGG" id="egu:105060569"/>
<dbReference type="Pfam" id="PF13812">
    <property type="entry name" value="PPR_3"/>
    <property type="match status" value="1"/>
</dbReference>
<dbReference type="PANTHER" id="PTHR45717:SF13">
    <property type="entry name" value="OS02G0796400 PROTEIN"/>
    <property type="match status" value="1"/>
</dbReference>
<evidence type="ECO:0000313" key="5">
    <source>
        <dbReference type="RefSeq" id="XP_010942641.2"/>
    </source>
</evidence>
<evidence type="ECO:0000313" key="4">
    <source>
        <dbReference type="Proteomes" id="UP000504607"/>
    </source>
</evidence>
<sequence length="554" mass="63120">MIRSAPPACIRFSPLSSEMATGSLLAALLGRARHGNPMAPCFGTVPFARFESPRPFFSGPSRAEAVAIEEEPAARPEDLRSRLFRLRFPKRSATVVLDKWVGEGRKVTASELRQIAKDLKRSQRYKHALEILTWMGSWDNFHPSSADHAARLELITKVHSIVEAELYFEKLSDSTSRRVASFPLLHHYVKERNLEKAEALMSMLLNLGLVVDPHPFNEMMKLYMATGQCKKVLAVIQHMKRCKIPCNVLSYNLWLNASGELSGVAVVEMVHAEMMNDQNVEVGWSTYSTLANIYTKSGLLDKASAALRTAEDKLSVRKRLGYSFIMTNYAALGDRDGILRLWESSKRVPGRITCVNYMSVLLCLIKVGDIQEAEKVFKTWEMECRKYDIRVSNVLLGAYMRNGWMDKAELLHHHTLEEGGCPNYKTWEILMEGWVKCNQMDKAVEAMKKGFSMLKACDWKPPSDILVVIAKYFEEQGNIQETERYVKVLRRLRLMSLPLYKSYLRACINAKRAAPNILEKMARDGISLDVETGELIQHVSKFDDINAYNDFYLW</sequence>
<accession>A0A6I9SGU3</accession>
<dbReference type="InterPro" id="IPR011990">
    <property type="entry name" value="TPR-like_helical_dom_sf"/>
</dbReference>
<feature type="repeat" description="PPR" evidence="3">
    <location>
        <begin position="388"/>
        <end position="422"/>
    </location>
</feature>
<dbReference type="PANTHER" id="PTHR45717">
    <property type="entry name" value="OS12G0527900 PROTEIN"/>
    <property type="match status" value="1"/>
</dbReference>
<dbReference type="InterPro" id="IPR002885">
    <property type="entry name" value="PPR_rpt"/>
</dbReference>
<proteinExistence type="inferred from homology"/>
<comment type="similarity">
    <text evidence="1">Belongs to the PPR family. P subfamily.</text>
</comment>
<dbReference type="Gene3D" id="1.25.40.10">
    <property type="entry name" value="Tetratricopeptide repeat domain"/>
    <property type="match status" value="2"/>
</dbReference>
<evidence type="ECO:0000256" key="2">
    <source>
        <dbReference type="ARBA" id="ARBA00022737"/>
    </source>
</evidence>